<comment type="caution">
    <text evidence="2">The sequence shown here is derived from an EMBL/GenBank/DDBJ whole genome shotgun (WGS) entry which is preliminary data.</text>
</comment>
<dbReference type="OrthoDB" id="58416at2759"/>
<proteinExistence type="predicted"/>
<name>A0A8K0WTV3_9HYPO</name>
<reference evidence="2" key="1">
    <citation type="journal article" date="2021" name="Nat. Commun.">
        <title>Genetic determinants of endophytism in the Arabidopsis root mycobiome.</title>
        <authorList>
            <person name="Mesny F."/>
            <person name="Miyauchi S."/>
            <person name="Thiergart T."/>
            <person name="Pickel B."/>
            <person name="Atanasova L."/>
            <person name="Karlsson M."/>
            <person name="Huettel B."/>
            <person name="Barry K.W."/>
            <person name="Haridas S."/>
            <person name="Chen C."/>
            <person name="Bauer D."/>
            <person name="Andreopoulos W."/>
            <person name="Pangilinan J."/>
            <person name="LaButti K."/>
            <person name="Riley R."/>
            <person name="Lipzen A."/>
            <person name="Clum A."/>
            <person name="Drula E."/>
            <person name="Henrissat B."/>
            <person name="Kohler A."/>
            <person name="Grigoriev I.V."/>
            <person name="Martin F.M."/>
            <person name="Hacquard S."/>
        </authorList>
    </citation>
    <scope>NUCLEOTIDE SEQUENCE</scope>
    <source>
        <strain evidence="2">MPI-CAGE-CH-0235</strain>
    </source>
</reference>
<dbReference type="InterPro" id="IPR012312">
    <property type="entry name" value="Hemerythrin-like"/>
</dbReference>
<dbReference type="Proteomes" id="UP000813444">
    <property type="component" value="Unassembled WGS sequence"/>
</dbReference>
<dbReference type="EMBL" id="JAGPNK010000003">
    <property type="protein sequence ID" value="KAH7324527.1"/>
    <property type="molecule type" value="Genomic_DNA"/>
</dbReference>
<keyword evidence="3" id="KW-1185">Reference proteome</keyword>
<dbReference type="PANTHER" id="PTHR38048">
    <property type="entry name" value="EXPRESSED PROTEIN"/>
    <property type="match status" value="1"/>
</dbReference>
<dbReference type="CDD" id="cd12108">
    <property type="entry name" value="Hr-like"/>
    <property type="match status" value="1"/>
</dbReference>
<evidence type="ECO:0000313" key="3">
    <source>
        <dbReference type="Proteomes" id="UP000813444"/>
    </source>
</evidence>
<protein>
    <recommendedName>
        <fullName evidence="1">Hemerythrin-like domain-containing protein</fullName>
    </recommendedName>
</protein>
<evidence type="ECO:0000259" key="1">
    <source>
        <dbReference type="Pfam" id="PF01814"/>
    </source>
</evidence>
<sequence length="303" mass="34296">MQQLLPTSLLLRSLPSLRSHSIRLRQSRIASLVLHPKFEGTYVHIATYKMVADSGPMYTDTPLVPMATPKYLTGKDDPFTLEASKMAISHNSFIRGFNSIYQQAPRVQTDIDKSDFVEYCIAWHDCVEAHHRYEEVAFFPKVDQAAGRIGLMDGAVREHALFHDGLAQFKTYLTEKGAKFSSTELIHIMDSFRTALDDHFRAEISMIVGLAEHSTPERPIDILAIADAAARSQITPSLVLNIIPIFYLNMNTAEFEDGMWDGIFPSFKGIARAFVMRTVPLWHARRWRFVSCSPEGRVKHLAV</sequence>
<dbReference type="AlphaFoldDB" id="A0A8K0WTV3"/>
<dbReference type="PANTHER" id="PTHR38048:SF2">
    <property type="entry name" value="HEMERYTHRIN-LIKE DOMAIN-CONTAINING PROTEIN"/>
    <property type="match status" value="1"/>
</dbReference>
<dbReference type="Gene3D" id="1.20.120.520">
    <property type="entry name" value="nmb1532 protein domain like"/>
    <property type="match status" value="1"/>
</dbReference>
<feature type="domain" description="Hemerythrin-like" evidence="1">
    <location>
        <begin position="89"/>
        <end position="208"/>
    </location>
</feature>
<accession>A0A8K0WTV3</accession>
<evidence type="ECO:0000313" key="2">
    <source>
        <dbReference type="EMBL" id="KAH7324527.1"/>
    </source>
</evidence>
<dbReference type="InterPro" id="IPR053206">
    <property type="entry name" value="Dimeric_xanthone_biosynth"/>
</dbReference>
<gene>
    <name evidence="2" type="ORF">B0I35DRAFT_424382</name>
</gene>
<dbReference type="Pfam" id="PF01814">
    <property type="entry name" value="Hemerythrin"/>
    <property type="match status" value="1"/>
</dbReference>
<organism evidence="2 3">
    <name type="scientific">Stachybotrys elegans</name>
    <dbReference type="NCBI Taxonomy" id="80388"/>
    <lineage>
        <taxon>Eukaryota</taxon>
        <taxon>Fungi</taxon>
        <taxon>Dikarya</taxon>
        <taxon>Ascomycota</taxon>
        <taxon>Pezizomycotina</taxon>
        <taxon>Sordariomycetes</taxon>
        <taxon>Hypocreomycetidae</taxon>
        <taxon>Hypocreales</taxon>
        <taxon>Stachybotryaceae</taxon>
        <taxon>Stachybotrys</taxon>
    </lineage>
</organism>